<keyword evidence="2" id="KW-0472">Membrane</keyword>
<dbReference type="PANTHER" id="PTHR40278:SF1">
    <property type="entry name" value="DNA UTILIZATION PROTEIN HOFN"/>
    <property type="match status" value="1"/>
</dbReference>
<evidence type="ECO:0000256" key="2">
    <source>
        <dbReference type="SAM" id="Phobius"/>
    </source>
</evidence>
<dbReference type="EMBL" id="JBHSHD010000003">
    <property type="protein sequence ID" value="MFC4819479.1"/>
    <property type="molecule type" value="Genomic_DNA"/>
</dbReference>
<dbReference type="RefSeq" id="WP_380019244.1">
    <property type="nucleotide sequence ID" value="NZ_JBHSHD010000003.1"/>
</dbReference>
<sequence length="499" mass="54295">MNPALDRQLARLRTRLAKTPLPGFFAWWGRELLACLPERWRKVLTERSESLLLDLRGEEIVVWREHGAGIREYARIRRDLPAEAQVAEFRRLREAIDDPMVRAVFCIPAERVLTRTLSLPAAAEDNLRQVLSFEMDRQTPFKADQVYFDSRVIGRDANGRSVQVELVLIPRAQLDQELSALPAGAADLDAVDSWKGTPGSGRRHTNLLPPERRARRRDMRLPLNLGLAALAVILLIVNMNESLANRAAAVESMRAEVDKAGVEAKQVAALRKTLADSISGANFLTDRKRKGPLTVALINDLTERVPEDTYLERLQIENKQVQLQGQGQEAAKLIALLAASPCLGNPGFQGQVQPDARTGKERFQINAELKECDPAPAPKTAAAAAPKGAAAKPAETGKPEAARPPAGAKADPAKPAAKPAAKPTDKPKTVLDVPPANDRSKKPGSAPSAEDKRGSAANAPRRPPPSRAAQEKAAQEKAERDKRAAGNDPGKDAEAVRED</sequence>
<evidence type="ECO:0000313" key="4">
    <source>
        <dbReference type="Proteomes" id="UP001595886"/>
    </source>
</evidence>
<dbReference type="PANTHER" id="PTHR40278">
    <property type="entry name" value="DNA UTILIZATION PROTEIN HOFN"/>
    <property type="match status" value="1"/>
</dbReference>
<feature type="region of interest" description="Disordered" evidence="1">
    <location>
        <begin position="192"/>
        <end position="213"/>
    </location>
</feature>
<evidence type="ECO:0000313" key="3">
    <source>
        <dbReference type="EMBL" id="MFC4819479.1"/>
    </source>
</evidence>
<keyword evidence="4" id="KW-1185">Reference proteome</keyword>
<feature type="region of interest" description="Disordered" evidence="1">
    <location>
        <begin position="370"/>
        <end position="499"/>
    </location>
</feature>
<feature type="compositionally biased region" description="Low complexity" evidence="1">
    <location>
        <begin position="403"/>
        <end position="422"/>
    </location>
</feature>
<name>A0ABV9QS66_9GAMM</name>
<dbReference type="InterPro" id="IPR052534">
    <property type="entry name" value="Extracell_DNA_Util/SecSys_Comp"/>
</dbReference>
<evidence type="ECO:0000256" key="1">
    <source>
        <dbReference type="SAM" id="MobiDB-lite"/>
    </source>
</evidence>
<feature type="transmembrane region" description="Helical" evidence="2">
    <location>
        <begin position="221"/>
        <end position="239"/>
    </location>
</feature>
<feature type="compositionally biased region" description="Low complexity" evidence="1">
    <location>
        <begin position="378"/>
        <end position="394"/>
    </location>
</feature>
<proteinExistence type="predicted"/>
<dbReference type="Pfam" id="PF05137">
    <property type="entry name" value="PilN"/>
    <property type="match status" value="1"/>
</dbReference>
<dbReference type="InterPro" id="IPR043129">
    <property type="entry name" value="ATPase_NBD"/>
</dbReference>
<keyword evidence="2" id="KW-0812">Transmembrane</keyword>
<dbReference type="Gene3D" id="3.30.420.380">
    <property type="match status" value="1"/>
</dbReference>
<dbReference type="SUPFAM" id="SSF53067">
    <property type="entry name" value="Actin-like ATPase domain"/>
    <property type="match status" value="1"/>
</dbReference>
<gene>
    <name evidence="3" type="ORF">ACFO6Q_04045</name>
</gene>
<protein>
    <submittedName>
        <fullName evidence="3">PilN domain-containing protein</fullName>
    </submittedName>
</protein>
<organism evidence="3 4">
    <name type="scientific">Dokdonella ginsengisoli</name>
    <dbReference type="NCBI Taxonomy" id="363846"/>
    <lineage>
        <taxon>Bacteria</taxon>
        <taxon>Pseudomonadati</taxon>
        <taxon>Pseudomonadota</taxon>
        <taxon>Gammaproteobacteria</taxon>
        <taxon>Lysobacterales</taxon>
        <taxon>Rhodanobacteraceae</taxon>
        <taxon>Dokdonella</taxon>
    </lineage>
</organism>
<comment type="caution">
    <text evidence="3">The sequence shown here is derived from an EMBL/GenBank/DDBJ whole genome shotgun (WGS) entry which is preliminary data.</text>
</comment>
<dbReference type="Proteomes" id="UP001595886">
    <property type="component" value="Unassembled WGS sequence"/>
</dbReference>
<accession>A0ABV9QS66</accession>
<dbReference type="InterPro" id="IPR007813">
    <property type="entry name" value="PilN"/>
</dbReference>
<reference evidence="4" key="1">
    <citation type="journal article" date="2019" name="Int. J. Syst. Evol. Microbiol.">
        <title>The Global Catalogue of Microorganisms (GCM) 10K type strain sequencing project: providing services to taxonomists for standard genome sequencing and annotation.</title>
        <authorList>
            <consortium name="The Broad Institute Genomics Platform"/>
            <consortium name="The Broad Institute Genome Sequencing Center for Infectious Disease"/>
            <person name="Wu L."/>
            <person name="Ma J."/>
        </authorList>
    </citation>
    <scope>NUCLEOTIDE SEQUENCE [LARGE SCALE GENOMIC DNA]</scope>
    <source>
        <strain evidence="4">CCUG 30340</strain>
    </source>
</reference>
<feature type="compositionally biased region" description="Basic and acidic residues" evidence="1">
    <location>
        <begin position="469"/>
        <end position="499"/>
    </location>
</feature>
<keyword evidence="2" id="KW-1133">Transmembrane helix</keyword>